<dbReference type="InterPro" id="IPR027785">
    <property type="entry name" value="UvrD-like_helicase_C"/>
</dbReference>
<keyword evidence="2 5" id="KW-0378">Hydrolase</keyword>
<gene>
    <name evidence="7" type="ORF">QIT00_05950</name>
</gene>
<feature type="domain" description="UvrD-like helicase ATP-binding" evidence="6">
    <location>
        <begin position="183"/>
        <end position="536"/>
    </location>
</feature>
<dbReference type="InterPro" id="IPR000212">
    <property type="entry name" value="DNA_helicase_UvrD/REP"/>
</dbReference>
<dbReference type="Pfam" id="PF13538">
    <property type="entry name" value="UvrD_C_2"/>
    <property type="match status" value="1"/>
</dbReference>
<accession>A0ABT6SR74</accession>
<keyword evidence="3 5" id="KW-0347">Helicase</keyword>
<dbReference type="RefSeq" id="WP_282534020.1">
    <property type="nucleotide sequence ID" value="NZ_JASCIS010000004.1"/>
</dbReference>
<dbReference type="Proteomes" id="UP001237105">
    <property type="component" value="Unassembled WGS sequence"/>
</dbReference>
<keyword evidence="1 5" id="KW-0547">Nucleotide-binding</keyword>
<evidence type="ECO:0000256" key="2">
    <source>
        <dbReference type="ARBA" id="ARBA00022801"/>
    </source>
</evidence>
<name>A0ABT6SR74_9ACTN</name>
<evidence type="ECO:0000313" key="8">
    <source>
        <dbReference type="Proteomes" id="UP001237105"/>
    </source>
</evidence>
<dbReference type="EMBL" id="JASCIS010000004">
    <property type="protein sequence ID" value="MDI3418109.1"/>
    <property type="molecule type" value="Genomic_DNA"/>
</dbReference>
<evidence type="ECO:0000259" key="6">
    <source>
        <dbReference type="PROSITE" id="PS51198"/>
    </source>
</evidence>
<organism evidence="7 8">
    <name type="scientific">Streptomyces luteolus</name>
    <dbReference type="NCBI Taxonomy" id="3043615"/>
    <lineage>
        <taxon>Bacteria</taxon>
        <taxon>Bacillati</taxon>
        <taxon>Actinomycetota</taxon>
        <taxon>Actinomycetes</taxon>
        <taxon>Kitasatosporales</taxon>
        <taxon>Streptomycetaceae</taxon>
        <taxon>Streptomyces</taxon>
    </lineage>
</organism>
<protein>
    <submittedName>
        <fullName evidence="7">ATP-binding domain-containing protein</fullName>
    </submittedName>
</protein>
<reference evidence="7 8" key="1">
    <citation type="submission" date="2023-05" db="EMBL/GenBank/DDBJ databases">
        <title>Draft genome sequence of Streptomyces sp. B-S-A12 isolated from a cave soil in Thailand.</title>
        <authorList>
            <person name="Chamroensaksri N."/>
            <person name="Muangham S."/>
        </authorList>
    </citation>
    <scope>NUCLEOTIDE SEQUENCE [LARGE SCALE GENOMIC DNA]</scope>
    <source>
        <strain evidence="7 8">B-S-A12</strain>
    </source>
</reference>
<dbReference type="InterPro" id="IPR014016">
    <property type="entry name" value="UvrD-like_ATP-bd"/>
</dbReference>
<dbReference type="SUPFAM" id="SSF52540">
    <property type="entry name" value="P-loop containing nucleoside triphosphate hydrolases"/>
    <property type="match status" value="1"/>
</dbReference>
<proteinExistence type="predicted"/>
<dbReference type="Gene3D" id="3.40.50.300">
    <property type="entry name" value="P-loop containing nucleotide triphosphate hydrolases"/>
    <property type="match status" value="2"/>
</dbReference>
<dbReference type="InterPro" id="IPR027417">
    <property type="entry name" value="P-loop_NTPase"/>
</dbReference>
<keyword evidence="8" id="KW-1185">Reference proteome</keyword>
<keyword evidence="4 5" id="KW-0067">ATP-binding</keyword>
<dbReference type="Pfam" id="PF00580">
    <property type="entry name" value="UvrD-helicase"/>
    <property type="match status" value="1"/>
</dbReference>
<evidence type="ECO:0000256" key="5">
    <source>
        <dbReference type="PROSITE-ProRule" id="PRU00560"/>
    </source>
</evidence>
<evidence type="ECO:0000256" key="1">
    <source>
        <dbReference type="ARBA" id="ARBA00022741"/>
    </source>
</evidence>
<comment type="caution">
    <text evidence="7">The sequence shown here is derived from an EMBL/GenBank/DDBJ whole genome shotgun (WGS) entry which is preliminary data.</text>
</comment>
<dbReference type="PANTHER" id="PTHR11070:SF45">
    <property type="entry name" value="DNA 3'-5' HELICASE"/>
    <property type="match status" value="1"/>
</dbReference>
<evidence type="ECO:0000313" key="7">
    <source>
        <dbReference type="EMBL" id="MDI3418109.1"/>
    </source>
</evidence>
<sequence>MTLTSAPGDPLAHERDHLTASRAALRAMRADVEALDIADVTANWVNAAVLQGQIDERIKALADLAHTPLFFGRLDFLHTVGAESAEGGEGSSFYIGRRHVHDADGDPMVIDWRAPVSQPFYRASKKDPLDVALRRRFGYTGGELTAYEDEHLSDPAEASQVSALLQREIERPRVGPMRDIVATIQPEQDEIVRSGLGGTVCVQGGPGTGKTAVGLHRVAYLLYAHRERLARTGTLVIGPNDSFLHYIEQVLPALGELEVKQATVGDLVAHVEVRGADDPRAALVKGDARMARVLRRAVRSHVSMPTEALMVVRGSRRWRVPAYELEEIVRELLDRDIRYGAARDALPQRIAHSVLVRMEQAGEAPDDRVQDAVARNAAVKAAVKAVWPPVDPAKLVHRLLSDAEFLAEHADGLLDADEQKAVLWAKPARSVRSAKWSAADAVLIDEAHDLVARTHSLGHVVLDEAQDLSPMQYRAVGRRCTTGSATVLGDLAQGTTPWATRSWAEALAHLGKGDAVVEELTAGFRVPREVIAYASRLLPDIAPGLTAVESVREAPGSLVVRRVADDLAGAVVQACVESLAHEGSIGLIAADARIPVLAEALDAAGVPYLDPGAETTWDARLTLVPASLAKGLEYDYVVLDEPSAVVDGEPDERTGLRRLYVALTRAVSGLVVVHGAELPGQLAA</sequence>
<dbReference type="GO" id="GO:0005524">
    <property type="term" value="F:ATP binding"/>
    <property type="evidence" value="ECO:0007669"/>
    <property type="project" value="UniProtKB-KW"/>
</dbReference>
<feature type="binding site" evidence="5">
    <location>
        <begin position="204"/>
        <end position="211"/>
    </location>
    <ligand>
        <name>ATP</name>
        <dbReference type="ChEBI" id="CHEBI:30616"/>
    </ligand>
</feature>
<dbReference type="PANTHER" id="PTHR11070">
    <property type="entry name" value="UVRD / RECB / PCRA DNA HELICASE FAMILY MEMBER"/>
    <property type="match status" value="1"/>
</dbReference>
<evidence type="ECO:0000256" key="3">
    <source>
        <dbReference type="ARBA" id="ARBA00022806"/>
    </source>
</evidence>
<dbReference type="PROSITE" id="PS51198">
    <property type="entry name" value="UVRD_HELICASE_ATP_BIND"/>
    <property type="match status" value="1"/>
</dbReference>
<evidence type="ECO:0000256" key="4">
    <source>
        <dbReference type="ARBA" id="ARBA00022840"/>
    </source>
</evidence>